<dbReference type="InterPro" id="IPR032687">
    <property type="entry name" value="AraC-type_N"/>
</dbReference>
<feature type="domain" description="HTH araC/xylS-type" evidence="4">
    <location>
        <begin position="246"/>
        <end position="344"/>
    </location>
</feature>
<dbReference type="InterPro" id="IPR018060">
    <property type="entry name" value="HTH_AraC"/>
</dbReference>
<organism evidence="5 6">
    <name type="scientific">Nocardia huaxiensis</name>
    <dbReference type="NCBI Taxonomy" id="2755382"/>
    <lineage>
        <taxon>Bacteria</taxon>
        <taxon>Bacillati</taxon>
        <taxon>Actinomycetota</taxon>
        <taxon>Actinomycetes</taxon>
        <taxon>Mycobacteriales</taxon>
        <taxon>Nocardiaceae</taxon>
        <taxon>Nocardia</taxon>
    </lineage>
</organism>
<dbReference type="PANTHER" id="PTHR47894:SF1">
    <property type="entry name" value="HTH-TYPE TRANSCRIPTIONAL REGULATOR VQSM"/>
    <property type="match status" value="1"/>
</dbReference>
<dbReference type="Gene3D" id="1.10.10.60">
    <property type="entry name" value="Homeodomain-like"/>
    <property type="match status" value="1"/>
</dbReference>
<reference evidence="5 6" key="1">
    <citation type="submission" date="2020-07" db="EMBL/GenBank/DDBJ databases">
        <authorList>
            <person name="Zhuang K."/>
            <person name="Ran Y."/>
        </authorList>
    </citation>
    <scope>NUCLEOTIDE SEQUENCE [LARGE SCALE GENOMIC DNA]</scope>
    <source>
        <strain evidence="5 6">WCH-YHL-001</strain>
    </source>
</reference>
<evidence type="ECO:0000313" key="5">
    <source>
        <dbReference type="EMBL" id="QLY29175.1"/>
    </source>
</evidence>
<dbReference type="AlphaFoldDB" id="A0A7D6VCQ6"/>
<keyword evidence="3" id="KW-0804">Transcription</keyword>
<dbReference type="EMBL" id="CP059399">
    <property type="protein sequence ID" value="QLY29175.1"/>
    <property type="molecule type" value="Genomic_DNA"/>
</dbReference>
<dbReference type="KEGG" id="nhu:H0264_28350"/>
<dbReference type="GO" id="GO:0005829">
    <property type="term" value="C:cytosol"/>
    <property type="evidence" value="ECO:0007669"/>
    <property type="project" value="TreeGrafter"/>
</dbReference>
<evidence type="ECO:0000256" key="2">
    <source>
        <dbReference type="ARBA" id="ARBA00023125"/>
    </source>
</evidence>
<dbReference type="Pfam" id="PF12625">
    <property type="entry name" value="Arabinose_bd"/>
    <property type="match status" value="1"/>
</dbReference>
<sequence length="348" mass="38221">MTPGRSRAANDGTVSSSLARLVSGVVADLGMNRGQFAHLPDLRPEVLADDLARVSTPTMIALWEQLTLSDAGTAIGVHVADQAPVGTLGLWDYLYTTGPSLIETTPQALTYLDVIGDPGADRTQVMESGSQFIVGHATGPAVPDVVEAIEIFVLALFLKRSREATGRPIVPLRVSLSHRAPREHRRLTEFFGTTRIDYEAPANSITLLDEDAHAPLPQSQPGLAKILQHHADLTLAAAKPVLCWYDSFRVALDIVFDQNILSLEAVAERLAMSPRTLQRRLSEHETTWRTEVEKARQTRALTLLRNPDLSMRSIARRVGYSDERVLRRAIRRWHGAPPTAVRNGLATD</sequence>
<gene>
    <name evidence="5" type="ORF">H0264_28350</name>
</gene>
<dbReference type="SMART" id="SM00342">
    <property type="entry name" value="HTH_ARAC"/>
    <property type="match status" value="1"/>
</dbReference>
<dbReference type="SUPFAM" id="SSF46689">
    <property type="entry name" value="Homeodomain-like"/>
    <property type="match status" value="1"/>
</dbReference>
<evidence type="ECO:0000313" key="6">
    <source>
        <dbReference type="Proteomes" id="UP000515512"/>
    </source>
</evidence>
<dbReference type="PANTHER" id="PTHR47894">
    <property type="entry name" value="HTH-TYPE TRANSCRIPTIONAL REGULATOR GADX"/>
    <property type="match status" value="1"/>
</dbReference>
<dbReference type="RefSeq" id="WP_181580380.1">
    <property type="nucleotide sequence ID" value="NZ_CP059399.1"/>
</dbReference>
<dbReference type="Proteomes" id="UP000515512">
    <property type="component" value="Chromosome"/>
</dbReference>
<evidence type="ECO:0000259" key="4">
    <source>
        <dbReference type="PROSITE" id="PS01124"/>
    </source>
</evidence>
<evidence type="ECO:0000256" key="3">
    <source>
        <dbReference type="ARBA" id="ARBA00023163"/>
    </source>
</evidence>
<dbReference type="PROSITE" id="PS01124">
    <property type="entry name" value="HTH_ARAC_FAMILY_2"/>
    <property type="match status" value="1"/>
</dbReference>
<dbReference type="Pfam" id="PF12833">
    <property type="entry name" value="HTH_18"/>
    <property type="match status" value="1"/>
</dbReference>
<protein>
    <submittedName>
        <fullName evidence="5">AraC family transcriptional regulator ligand-binding domain-containing protein</fullName>
    </submittedName>
</protein>
<keyword evidence="2" id="KW-0238">DNA-binding</keyword>
<accession>A0A7D6VCQ6</accession>
<keyword evidence="6" id="KW-1185">Reference proteome</keyword>
<dbReference type="GO" id="GO:0000976">
    <property type="term" value="F:transcription cis-regulatory region binding"/>
    <property type="evidence" value="ECO:0007669"/>
    <property type="project" value="TreeGrafter"/>
</dbReference>
<evidence type="ECO:0000256" key="1">
    <source>
        <dbReference type="ARBA" id="ARBA00023015"/>
    </source>
</evidence>
<dbReference type="GO" id="GO:0003700">
    <property type="term" value="F:DNA-binding transcription factor activity"/>
    <property type="evidence" value="ECO:0007669"/>
    <property type="project" value="InterPro"/>
</dbReference>
<name>A0A7D6VCQ6_9NOCA</name>
<dbReference type="InterPro" id="IPR009057">
    <property type="entry name" value="Homeodomain-like_sf"/>
</dbReference>
<proteinExistence type="predicted"/>
<keyword evidence="1" id="KW-0805">Transcription regulation</keyword>